<dbReference type="PANTHER" id="PTHR34135">
    <property type="entry name" value="LYSOZYME"/>
    <property type="match status" value="1"/>
</dbReference>
<dbReference type="GO" id="GO:0016998">
    <property type="term" value="P:cell wall macromolecule catabolic process"/>
    <property type="evidence" value="ECO:0007669"/>
    <property type="project" value="InterPro"/>
</dbReference>
<sequence length="327" mass="35289">MGIMAITFGLDISHYQNAALSLAKARAEGCEFVFLKATEGATITDSAFTANLAEARAAGMLAAAYVYQRSDSSAQAHVDRVAQVVPRDVPVIPDVESGSGDVALTRQLVDRLRVAGYRVPLLYLPRWYWQQLGSPSLAGLPPLWSSRYPDTAVGSLAEQWAKVPASYWDGYGGLDVAVLQFTSSASIAGYSPLDADAFRGTRDELAAVLGDAPVTNNDEETTMLVPAGTDEHIVLPCAGRPLYWYLYTAYGRRVTVHQCAYVMPTDPNSPYAEYVPDAGWGSGTVEDHVFDPDRPGPIAIPRHPDGRQPVGVSLRYTADHAFTAYVG</sequence>
<accession>A0A8H9IZL5</accession>
<evidence type="ECO:0000313" key="4">
    <source>
        <dbReference type="EMBL" id="GHF74049.1"/>
    </source>
</evidence>
<dbReference type="InterPro" id="IPR018077">
    <property type="entry name" value="Glyco_hydro_fam25_subgr"/>
</dbReference>
<evidence type="ECO:0000313" key="5">
    <source>
        <dbReference type="Proteomes" id="UP000658656"/>
    </source>
</evidence>
<reference evidence="4" key="2">
    <citation type="submission" date="2020-09" db="EMBL/GenBank/DDBJ databases">
        <authorList>
            <person name="Sun Q."/>
            <person name="Zhou Y."/>
        </authorList>
    </citation>
    <scope>NUCLEOTIDE SEQUENCE</scope>
    <source>
        <strain evidence="4">CGMCC 4.7679</strain>
    </source>
</reference>
<protein>
    <recommendedName>
        <fullName evidence="6">Lysozyme</fullName>
    </recommendedName>
</protein>
<dbReference type="SMART" id="SM00641">
    <property type="entry name" value="Glyco_25"/>
    <property type="match status" value="1"/>
</dbReference>
<dbReference type="EMBL" id="BNAV01000010">
    <property type="protein sequence ID" value="GHF74049.1"/>
    <property type="molecule type" value="Genomic_DNA"/>
</dbReference>
<name>A0A8H9IZL5_9PSEU</name>
<proteinExistence type="inferred from homology"/>
<evidence type="ECO:0000256" key="1">
    <source>
        <dbReference type="ARBA" id="ARBA00010646"/>
    </source>
</evidence>
<dbReference type="GO" id="GO:0003796">
    <property type="term" value="F:lysozyme activity"/>
    <property type="evidence" value="ECO:0007669"/>
    <property type="project" value="InterPro"/>
</dbReference>
<dbReference type="Gene3D" id="3.20.20.80">
    <property type="entry name" value="Glycosidases"/>
    <property type="match status" value="1"/>
</dbReference>
<organism evidence="4 5">
    <name type="scientific">Amycolatopsis bartoniae</name>
    <dbReference type="NCBI Taxonomy" id="941986"/>
    <lineage>
        <taxon>Bacteria</taxon>
        <taxon>Bacillati</taxon>
        <taxon>Actinomycetota</taxon>
        <taxon>Actinomycetes</taxon>
        <taxon>Pseudonocardiales</taxon>
        <taxon>Pseudonocardiaceae</taxon>
        <taxon>Amycolatopsis</taxon>
    </lineage>
</organism>
<reference evidence="4" key="1">
    <citation type="journal article" date="2014" name="Int. J. Syst. Evol. Microbiol.">
        <title>Complete genome sequence of Corynebacterium casei LMG S-19264T (=DSM 44701T), isolated from a smear-ripened cheese.</title>
        <authorList>
            <consortium name="US DOE Joint Genome Institute (JGI-PGF)"/>
            <person name="Walter F."/>
            <person name="Albersmeier A."/>
            <person name="Kalinowski J."/>
            <person name="Ruckert C."/>
        </authorList>
    </citation>
    <scope>NUCLEOTIDE SEQUENCE</scope>
    <source>
        <strain evidence="4">CGMCC 4.7679</strain>
    </source>
</reference>
<evidence type="ECO:0008006" key="6">
    <source>
        <dbReference type="Google" id="ProtNLM"/>
    </source>
</evidence>
<dbReference type="PANTHER" id="PTHR34135:SF2">
    <property type="entry name" value="LYSOZYME"/>
    <property type="match status" value="1"/>
</dbReference>
<dbReference type="Proteomes" id="UP000658656">
    <property type="component" value="Unassembled WGS sequence"/>
</dbReference>
<dbReference type="GO" id="GO:0009253">
    <property type="term" value="P:peptidoglycan catabolic process"/>
    <property type="evidence" value="ECO:0007669"/>
    <property type="project" value="InterPro"/>
</dbReference>
<dbReference type="InterPro" id="IPR017853">
    <property type="entry name" value="GH"/>
</dbReference>
<evidence type="ECO:0000256" key="3">
    <source>
        <dbReference type="ARBA" id="ARBA00023295"/>
    </source>
</evidence>
<dbReference type="InterPro" id="IPR002053">
    <property type="entry name" value="Glyco_hydro_25"/>
</dbReference>
<dbReference type="AlphaFoldDB" id="A0A8H9IZL5"/>
<evidence type="ECO:0000256" key="2">
    <source>
        <dbReference type="ARBA" id="ARBA00022801"/>
    </source>
</evidence>
<dbReference type="Pfam" id="PF01183">
    <property type="entry name" value="Glyco_hydro_25"/>
    <property type="match status" value="1"/>
</dbReference>
<gene>
    <name evidence="4" type="ORF">GCM10017566_54760</name>
</gene>
<comment type="caution">
    <text evidence="4">The sequence shown here is derived from an EMBL/GenBank/DDBJ whole genome shotgun (WGS) entry which is preliminary data.</text>
</comment>
<dbReference type="SUPFAM" id="SSF51445">
    <property type="entry name" value="(Trans)glycosidases"/>
    <property type="match status" value="1"/>
</dbReference>
<dbReference type="PROSITE" id="PS51904">
    <property type="entry name" value="GLYCOSYL_HYDROL_F25_2"/>
    <property type="match status" value="1"/>
</dbReference>
<keyword evidence="2" id="KW-0378">Hydrolase</keyword>
<dbReference type="GO" id="GO:0016052">
    <property type="term" value="P:carbohydrate catabolic process"/>
    <property type="evidence" value="ECO:0007669"/>
    <property type="project" value="TreeGrafter"/>
</dbReference>
<keyword evidence="3" id="KW-0326">Glycosidase</keyword>
<comment type="similarity">
    <text evidence="1">Belongs to the glycosyl hydrolase 25 family.</text>
</comment>
<keyword evidence="5" id="KW-1185">Reference proteome</keyword>